<evidence type="ECO:0000313" key="4">
    <source>
        <dbReference type="Proteomes" id="UP001429100"/>
    </source>
</evidence>
<dbReference type="VEuPathDB" id="CryptoDB:ChTU502y2012_400fg0160"/>
<reference evidence="2" key="2">
    <citation type="submission" date="2015-08" db="EMBL/GenBank/DDBJ databases">
        <authorList>
            <person name="Babu N.S."/>
            <person name="Beckwith C.J."/>
            <person name="Beseler K.G."/>
            <person name="Brison A."/>
            <person name="Carone J.V."/>
            <person name="Caskin T.P."/>
            <person name="Diamond M."/>
            <person name="Durham M.E."/>
            <person name="Foxe J.M."/>
            <person name="Go M."/>
            <person name="Henderson B.A."/>
            <person name="Jones I.B."/>
            <person name="McGettigan J.A."/>
            <person name="Micheletti S.J."/>
            <person name="Nasrallah M.E."/>
            <person name="Ortiz D."/>
            <person name="Piller C.R."/>
            <person name="Privatt S.R."/>
            <person name="Schneider S.L."/>
            <person name="Sharp S."/>
            <person name="Smith T.C."/>
            <person name="Stanton J.D."/>
            <person name="Ullery H.E."/>
            <person name="Wilson R.J."/>
            <person name="Serrano M.G."/>
            <person name="Buck G."/>
            <person name="Lee V."/>
            <person name="Wang Y."/>
            <person name="Carvalho R."/>
            <person name="Voegtly L."/>
            <person name="Shi R."/>
            <person name="Duckworth R."/>
            <person name="Johnson A."/>
            <person name="Loviza R."/>
            <person name="Walstead R."/>
            <person name="Shah Z."/>
            <person name="Kiflezghi M."/>
            <person name="Wade K."/>
            <person name="Ball S.L."/>
            <person name="Bradley K.W."/>
            <person name="Asai D.J."/>
            <person name="Bowman C.A."/>
            <person name="Russell D.A."/>
            <person name="Pope W.H."/>
            <person name="Jacobs-Sera D."/>
            <person name="Hendrix R.W."/>
            <person name="Hatfull G.F."/>
        </authorList>
    </citation>
    <scope>NUCLEOTIDE SEQUENCE [LARGE SCALE GENOMIC DNA]</scope>
</reference>
<dbReference type="Proteomes" id="UP001429100">
    <property type="component" value="Unassembled WGS sequence"/>
</dbReference>
<dbReference type="EMBL" id="JTAI01000002">
    <property type="protein sequence ID" value="PPS97951.1"/>
    <property type="molecule type" value="Genomic_DNA"/>
</dbReference>
<evidence type="ECO:0000256" key="1">
    <source>
        <dbReference type="SAM" id="Coils"/>
    </source>
</evidence>
<organism evidence="2">
    <name type="scientific">Cryptosporidium hominis</name>
    <dbReference type="NCBI Taxonomy" id="237895"/>
    <lineage>
        <taxon>Eukaryota</taxon>
        <taxon>Sar</taxon>
        <taxon>Alveolata</taxon>
        <taxon>Apicomplexa</taxon>
        <taxon>Conoidasida</taxon>
        <taxon>Coccidia</taxon>
        <taxon>Eucoccidiorida</taxon>
        <taxon>Eimeriorina</taxon>
        <taxon>Cryptosporidiidae</taxon>
        <taxon>Cryptosporidium</taxon>
    </lineage>
</organism>
<reference evidence="3 4" key="1">
    <citation type="submission" date="2014-11" db="EMBL/GenBank/DDBJ databases">
        <title>Comparative genomic analysis of Cryptosporidium hominis reveals occurrence of genetic recombination in virulent subtypes.</title>
        <authorList>
            <person name="Guo Y."/>
            <person name="Tang K."/>
            <person name="Frace M."/>
            <person name="Li N."/>
            <person name="Roellig D.M."/>
            <person name="Sammons S."/>
            <person name="Knipe K."/>
            <person name="Rowe L."/>
            <person name="Feng Y."/>
            <person name="Xiao L."/>
        </authorList>
    </citation>
    <scope>NUCLEOTIDE SEQUENCE [LARGE SCALE GENOMIC DNA]</scope>
    <source>
        <strain evidence="3">30976</strain>
    </source>
</reference>
<sequence length="163" mass="19332">MYSNNRRKSGRKCVLDTDISPILEKRIRAKIVQDRIDLKGLIDEHIGKRKAIENEFNADPKSLNDESLRERIQILEKVRANLLRIISIKSEAYYRLLNKADNVRRDEISKYVEIENRKNKERENDILAENLKDFSSNVKDLVDKINQYKEDYEKKNETILQDP</sequence>
<keyword evidence="4" id="KW-1185">Reference proteome</keyword>
<dbReference type="VEuPathDB" id="CryptoDB:GY17_00000962"/>
<protein>
    <submittedName>
        <fullName evidence="2">Uncharacterized protein</fullName>
    </submittedName>
</protein>
<gene>
    <name evidence="2" type="ORF">CHUDEA8_5110</name>
    <name evidence="3" type="ORF">GY17_00000962</name>
</gene>
<feature type="coiled-coil region" evidence="1">
    <location>
        <begin position="117"/>
        <end position="158"/>
    </location>
</feature>
<dbReference type="OrthoDB" id="341614at2759"/>
<name>A0A0S4TL13_CRYHO</name>
<proteinExistence type="predicted"/>
<dbReference type="Proteomes" id="UP000199752">
    <property type="component" value="Chromosome 8"/>
</dbReference>
<accession>A0A0S4TL13</accession>
<dbReference type="VEuPathDB" id="CryptoDB:CHUDEA8_5110"/>
<reference evidence="3 4" key="3">
    <citation type="submission" date="2017-10" db="EMBL/GenBank/DDBJ databases">
        <title>Consistent, comparative and evidence-based genome annotation and re-annotation for the closely-related species, Cryptosporidium parvum, C. hominis and C. tyzzeri.</title>
        <authorList>
            <person name="Baptista R.P."/>
            <person name="Li Y."/>
            <person name="Sateriale A."/>
            <person name="Striepen B."/>
            <person name="Kissinger J.C."/>
        </authorList>
    </citation>
    <scope>NUCLEOTIDE SEQUENCE [LARGE SCALE GENOMIC DNA]</scope>
    <source>
        <strain evidence="3">30976</strain>
    </source>
</reference>
<keyword evidence="1" id="KW-0175">Coiled coil</keyword>
<dbReference type="EMBL" id="LN877954">
    <property type="protein sequence ID" value="CUV08063.1"/>
    <property type="molecule type" value="Genomic_DNA"/>
</dbReference>
<dbReference type="VEuPathDB" id="CryptoDB:Chro.80583"/>
<evidence type="ECO:0000313" key="3">
    <source>
        <dbReference type="EMBL" id="PPS97951.1"/>
    </source>
</evidence>
<dbReference type="AlphaFoldDB" id="A0A0S4TL13"/>
<evidence type="ECO:0000313" key="2">
    <source>
        <dbReference type="EMBL" id="CUV08063.1"/>
    </source>
</evidence>